<keyword evidence="4" id="KW-1185">Reference proteome</keyword>
<gene>
    <name evidence="3" type="primary">nlhH</name>
    <name evidence="3" type="ORF">A6F65_00497</name>
</gene>
<evidence type="ECO:0000256" key="1">
    <source>
        <dbReference type="ARBA" id="ARBA00022801"/>
    </source>
</evidence>
<dbReference type="Pfam" id="PF20434">
    <property type="entry name" value="BD-FAE"/>
    <property type="match status" value="1"/>
</dbReference>
<dbReference type="InterPro" id="IPR029058">
    <property type="entry name" value="AB_hydrolase_fold"/>
</dbReference>
<protein>
    <submittedName>
        <fullName evidence="3">Carboxylesterase NlhH</fullName>
        <ecNumber evidence="3">3.1.1.1</ecNumber>
    </submittedName>
</protein>
<organism evidence="3 4">
    <name type="scientific">Paraurantiacibacter namhicola</name>
    <dbReference type="NCBI Taxonomy" id="645517"/>
    <lineage>
        <taxon>Bacteria</taxon>
        <taxon>Pseudomonadati</taxon>
        <taxon>Pseudomonadota</taxon>
        <taxon>Alphaproteobacteria</taxon>
        <taxon>Sphingomonadales</taxon>
        <taxon>Erythrobacteraceae</taxon>
        <taxon>Paraurantiacibacter</taxon>
    </lineage>
</organism>
<dbReference type="InterPro" id="IPR050300">
    <property type="entry name" value="GDXG_lipolytic_enzyme"/>
</dbReference>
<dbReference type="EC" id="3.1.1.1" evidence="3"/>
<dbReference type="GO" id="GO:0106435">
    <property type="term" value="F:carboxylesterase activity"/>
    <property type="evidence" value="ECO:0007669"/>
    <property type="project" value="UniProtKB-EC"/>
</dbReference>
<dbReference type="KEGG" id="anh:A6F65_00497"/>
<dbReference type="STRING" id="645517.A6F65_00497"/>
<dbReference type="Proteomes" id="UP000092698">
    <property type="component" value="Chromosome"/>
</dbReference>
<dbReference type="SUPFAM" id="SSF53474">
    <property type="entry name" value="alpha/beta-Hydrolases"/>
    <property type="match status" value="1"/>
</dbReference>
<dbReference type="InterPro" id="IPR049492">
    <property type="entry name" value="BD-FAE-like_dom"/>
</dbReference>
<dbReference type="Gene3D" id="3.40.50.1820">
    <property type="entry name" value="alpha/beta hydrolase"/>
    <property type="match status" value="1"/>
</dbReference>
<feature type="domain" description="BD-FAE-like" evidence="2">
    <location>
        <begin position="79"/>
        <end position="258"/>
    </location>
</feature>
<reference evidence="3 4" key="1">
    <citation type="submission" date="2016-07" db="EMBL/GenBank/DDBJ databases">
        <title>Complete genome sequence of Altererythrobacter namhicola JCM 16345T, containing esterase-encoding genes.</title>
        <authorList>
            <person name="Cheng H."/>
            <person name="Wu Y.-H."/>
            <person name="Jian S.-L."/>
            <person name="Huo Y.-Y."/>
            <person name="Wang C.-S."/>
            <person name="Xu X.-W."/>
        </authorList>
    </citation>
    <scope>NUCLEOTIDE SEQUENCE [LARGE SCALE GENOMIC DNA]</scope>
    <source>
        <strain evidence="3 4">JCM 16345</strain>
    </source>
</reference>
<evidence type="ECO:0000313" key="3">
    <source>
        <dbReference type="EMBL" id="ANU06822.1"/>
    </source>
</evidence>
<dbReference type="AlphaFoldDB" id="A0A1C7D643"/>
<dbReference type="PANTHER" id="PTHR48081:SF9">
    <property type="entry name" value="CARBOXYLESTERASE"/>
    <property type="match status" value="1"/>
</dbReference>
<accession>A0A1C7D643</accession>
<keyword evidence="1 3" id="KW-0378">Hydrolase</keyword>
<dbReference type="RefSeq" id="WP_083989162.1">
    <property type="nucleotide sequence ID" value="NZ_CP016545.1"/>
</dbReference>
<proteinExistence type="predicted"/>
<sequence length="320" mass="33925">MSETRGRRGCMKGVLVSLLLTGGALFLAYRWAVGAGSVGALDGIDKTLAGGPDYLVHEEAFGDHPAQRLYVFRPQGAAADAALPVVIFIHGGGWTAGDPADYGFAGRRLAEMGYVAVIPGYRLSEAGIFPAMLEDGASTVRWTVDNIARFGGDPGRIYASGHSAGAYNAVMLALDRQWLGREGLGEDTLKGIIGLAGPYDFLPFNSDGTKLVFGQEDDPERTQPVNFARAGAPPMLLLTGTEDTVVELRNSRSLTDALEAAGSPVQLVKFEGMDHVQILTTIARPFSYRDERVLRAMAAFLPDPASAAPTPQAPASARSE</sequence>
<dbReference type="PANTHER" id="PTHR48081">
    <property type="entry name" value="AB HYDROLASE SUPERFAMILY PROTEIN C4A8.06C"/>
    <property type="match status" value="1"/>
</dbReference>
<evidence type="ECO:0000313" key="4">
    <source>
        <dbReference type="Proteomes" id="UP000092698"/>
    </source>
</evidence>
<dbReference type="EMBL" id="CP016545">
    <property type="protein sequence ID" value="ANU06822.1"/>
    <property type="molecule type" value="Genomic_DNA"/>
</dbReference>
<dbReference type="OrthoDB" id="9771666at2"/>
<evidence type="ECO:0000259" key="2">
    <source>
        <dbReference type="Pfam" id="PF20434"/>
    </source>
</evidence>
<name>A0A1C7D643_9SPHN</name>